<dbReference type="EMBL" id="SDIL01000002">
    <property type="protein sequence ID" value="RXK42361.1"/>
    <property type="molecule type" value="Genomic_DNA"/>
</dbReference>
<evidence type="ECO:0000256" key="1">
    <source>
        <dbReference type="SAM" id="SignalP"/>
    </source>
</evidence>
<evidence type="ECO:0000313" key="3">
    <source>
        <dbReference type="Proteomes" id="UP000289152"/>
    </source>
</evidence>
<keyword evidence="3" id="KW-1185">Reference proteome</keyword>
<gene>
    <name evidence="2" type="ORF">M231_00351</name>
</gene>
<accession>A0A4Q1BW31</accession>
<feature type="signal peptide" evidence="1">
    <location>
        <begin position="1"/>
        <end position="20"/>
    </location>
</feature>
<reference evidence="2 3" key="1">
    <citation type="submission" date="2016-06" db="EMBL/GenBank/DDBJ databases">
        <title>Evolution of pathogenesis and genome organization in the Tremellales.</title>
        <authorList>
            <person name="Cuomo C."/>
            <person name="Litvintseva A."/>
            <person name="Heitman J."/>
            <person name="Chen Y."/>
            <person name="Sun S."/>
            <person name="Springer D."/>
            <person name="Dromer F."/>
            <person name="Young S."/>
            <person name="Zeng Q."/>
            <person name="Chapman S."/>
            <person name="Gujja S."/>
            <person name="Saif S."/>
            <person name="Birren B."/>
        </authorList>
    </citation>
    <scope>NUCLEOTIDE SEQUENCE [LARGE SCALE GENOMIC DNA]</scope>
    <source>
        <strain evidence="2 3">ATCC 28783</strain>
    </source>
</reference>
<dbReference type="Proteomes" id="UP000289152">
    <property type="component" value="Unassembled WGS sequence"/>
</dbReference>
<dbReference type="AlphaFoldDB" id="A0A4Q1BW31"/>
<evidence type="ECO:0000313" key="2">
    <source>
        <dbReference type="EMBL" id="RXK42361.1"/>
    </source>
</evidence>
<keyword evidence="1" id="KW-0732">Signal</keyword>
<evidence type="ECO:0008006" key="4">
    <source>
        <dbReference type="Google" id="ProtNLM"/>
    </source>
</evidence>
<name>A0A4Q1BW31_TREME</name>
<sequence>MYLTIITLLFTTFFTPLILAHDPDDYRSIFLYWTNFTHVTPLSKTLEWTGGYGENYASLFFQDNGFQEETFEMVMWAGEGRWDPPLNAAPTGTVTCTIQATAIPPNLEAYQVSNTPPYTESVWDTPNPVAKISCGAPH</sequence>
<dbReference type="InParanoid" id="A0A4Q1BW31"/>
<organism evidence="2 3">
    <name type="scientific">Tremella mesenterica</name>
    <name type="common">Jelly fungus</name>
    <dbReference type="NCBI Taxonomy" id="5217"/>
    <lineage>
        <taxon>Eukaryota</taxon>
        <taxon>Fungi</taxon>
        <taxon>Dikarya</taxon>
        <taxon>Basidiomycota</taxon>
        <taxon>Agaricomycotina</taxon>
        <taxon>Tremellomycetes</taxon>
        <taxon>Tremellales</taxon>
        <taxon>Tremellaceae</taxon>
        <taxon>Tremella</taxon>
    </lineage>
</organism>
<protein>
    <recommendedName>
        <fullName evidence="4">AA1-like domain-containing protein</fullName>
    </recommendedName>
</protein>
<dbReference type="VEuPathDB" id="FungiDB:TREMEDRAFT_63499"/>
<comment type="caution">
    <text evidence="2">The sequence shown here is derived from an EMBL/GenBank/DDBJ whole genome shotgun (WGS) entry which is preliminary data.</text>
</comment>
<proteinExistence type="predicted"/>
<feature type="chain" id="PRO_5020944149" description="AA1-like domain-containing protein" evidence="1">
    <location>
        <begin position="21"/>
        <end position="138"/>
    </location>
</feature>